<comment type="subcellular location">
    <subcellularLocation>
        <location evidence="1 17">Cell membrane</location>
        <topology evidence="1 17">Multi-pass membrane protein</topology>
    </subcellularLocation>
</comment>
<dbReference type="SMART" id="SM00015">
    <property type="entry name" value="IQ"/>
    <property type="match status" value="1"/>
</dbReference>
<evidence type="ECO:0000259" key="20">
    <source>
        <dbReference type="Pfam" id="PF24609"/>
    </source>
</evidence>
<dbReference type="InterPro" id="IPR027359">
    <property type="entry name" value="Volt_channel_dom_sf"/>
</dbReference>
<evidence type="ECO:0000256" key="17">
    <source>
        <dbReference type="RuleBase" id="RU361132"/>
    </source>
</evidence>
<dbReference type="InterPro" id="IPR043203">
    <property type="entry name" value="VGCC_Ca_Na"/>
</dbReference>
<feature type="transmembrane region" description="Helical" evidence="17">
    <location>
        <begin position="96"/>
        <end position="120"/>
    </location>
</feature>
<dbReference type="OrthoDB" id="9805464at2759"/>
<feature type="transmembrane region" description="Helical" evidence="17">
    <location>
        <begin position="203"/>
        <end position="221"/>
    </location>
</feature>
<evidence type="ECO:0000256" key="4">
    <source>
        <dbReference type="ARBA" id="ARBA00022475"/>
    </source>
</evidence>
<evidence type="ECO:0000256" key="14">
    <source>
        <dbReference type="ARBA" id="ARBA00023201"/>
    </source>
</evidence>
<keyword evidence="22" id="KW-1185">Reference proteome</keyword>
<feature type="domain" description="Ion transport" evidence="19">
    <location>
        <begin position="172"/>
        <end position="427"/>
    </location>
</feature>
<keyword evidence="6" id="KW-0677">Repeat</keyword>
<comment type="caution">
    <text evidence="17">Lacks conserved residue(s) required for the propagation of feature annotation.</text>
</comment>
<dbReference type="PRINTS" id="PR00170">
    <property type="entry name" value="NACHANNEL"/>
</dbReference>
<dbReference type="AlphaFoldDB" id="A0A6A1QAM0"/>
<evidence type="ECO:0000256" key="6">
    <source>
        <dbReference type="ARBA" id="ARBA00022737"/>
    </source>
</evidence>
<evidence type="ECO:0000313" key="21">
    <source>
        <dbReference type="EMBL" id="KAB0404325.1"/>
    </source>
</evidence>
<dbReference type="InterPro" id="IPR005821">
    <property type="entry name" value="Ion_trans_dom"/>
</dbReference>
<reference evidence="21 22" key="1">
    <citation type="journal article" date="2019" name="PLoS ONE">
        <title>Genomic analyses reveal an absence of contemporary introgressive admixture between fin whales and blue whales, despite known hybrids.</title>
        <authorList>
            <person name="Westbury M.V."/>
            <person name="Petersen B."/>
            <person name="Lorenzen E.D."/>
        </authorList>
    </citation>
    <scope>NUCLEOTIDE SEQUENCE [LARGE SCALE GENOMIC DNA]</scope>
    <source>
        <strain evidence="21">FinWhale-01</strain>
    </source>
</reference>
<evidence type="ECO:0000256" key="9">
    <source>
        <dbReference type="ARBA" id="ARBA00022989"/>
    </source>
</evidence>
<feature type="region of interest" description="Disordered" evidence="18">
    <location>
        <begin position="575"/>
        <end position="645"/>
    </location>
</feature>
<dbReference type="FunFam" id="1.10.287.70:FF:000001">
    <property type="entry name" value="Sodium channel protein"/>
    <property type="match status" value="1"/>
</dbReference>
<dbReference type="GO" id="GO:0086010">
    <property type="term" value="P:membrane depolarization during action potential"/>
    <property type="evidence" value="ECO:0007669"/>
    <property type="project" value="TreeGrafter"/>
</dbReference>
<dbReference type="PANTHER" id="PTHR10037:SF221">
    <property type="entry name" value="SODIUM CHANNEL PROTEIN TYPE 9 SUBUNIT ALPHA"/>
    <property type="match status" value="1"/>
</dbReference>
<protein>
    <recommendedName>
        <fullName evidence="17">Sodium channel protein</fullName>
    </recommendedName>
</protein>
<evidence type="ECO:0000256" key="11">
    <source>
        <dbReference type="ARBA" id="ARBA00023065"/>
    </source>
</evidence>
<keyword evidence="2 17" id="KW-0813">Transport</keyword>
<feature type="transmembrane region" description="Helical" evidence="17">
    <location>
        <begin position="228"/>
        <end position="253"/>
    </location>
</feature>
<keyword evidence="5 17" id="KW-0812">Transmembrane</keyword>
<dbReference type="FunFam" id="1.10.238.10:FF:000002">
    <property type="entry name" value="Sodium channel protein"/>
    <property type="match status" value="1"/>
</dbReference>
<evidence type="ECO:0000256" key="18">
    <source>
        <dbReference type="SAM" id="MobiDB-lite"/>
    </source>
</evidence>
<organism evidence="21 22">
    <name type="scientific">Balaenoptera physalus</name>
    <name type="common">Fin whale</name>
    <name type="synonym">Balaena physalus</name>
    <dbReference type="NCBI Taxonomy" id="9770"/>
    <lineage>
        <taxon>Eukaryota</taxon>
        <taxon>Metazoa</taxon>
        <taxon>Chordata</taxon>
        <taxon>Craniata</taxon>
        <taxon>Vertebrata</taxon>
        <taxon>Euteleostomi</taxon>
        <taxon>Mammalia</taxon>
        <taxon>Eutheria</taxon>
        <taxon>Laurasiatheria</taxon>
        <taxon>Artiodactyla</taxon>
        <taxon>Whippomorpha</taxon>
        <taxon>Cetacea</taxon>
        <taxon>Mysticeti</taxon>
        <taxon>Balaenopteridae</taxon>
        <taxon>Balaenoptera</taxon>
    </lineage>
</organism>
<keyword evidence="4" id="KW-1003">Cell membrane</keyword>
<dbReference type="GO" id="GO:0019228">
    <property type="term" value="P:neuronal action potential"/>
    <property type="evidence" value="ECO:0007669"/>
    <property type="project" value="TreeGrafter"/>
</dbReference>
<dbReference type="Proteomes" id="UP000437017">
    <property type="component" value="Unassembled WGS sequence"/>
</dbReference>
<comment type="function">
    <text evidence="17">Mediates the voltage-dependent sodium ion permeability of excitable membranes. Assuming opened or closed conformations in response to the voltage difference across the membrane, the protein forms a sodium-selective channel through which Na(+) ions may pass in accordance with their electrochemical gradient.</text>
</comment>
<dbReference type="PANTHER" id="PTHR10037">
    <property type="entry name" value="VOLTAGE-GATED CATION CHANNEL CALCIUM AND SODIUM"/>
    <property type="match status" value="1"/>
</dbReference>
<keyword evidence="10 17" id="KW-0915">Sodium</keyword>
<evidence type="ECO:0000256" key="12">
    <source>
        <dbReference type="ARBA" id="ARBA00023136"/>
    </source>
</evidence>
<dbReference type="SUPFAM" id="SSF81324">
    <property type="entry name" value="Voltage-gated potassium channels"/>
    <property type="match status" value="2"/>
</dbReference>
<dbReference type="InterPro" id="IPR001696">
    <property type="entry name" value="Na_channel_asu"/>
</dbReference>
<dbReference type="InterPro" id="IPR000048">
    <property type="entry name" value="IQ_motif_EF-hand-BS"/>
</dbReference>
<evidence type="ECO:0000313" key="22">
    <source>
        <dbReference type="Proteomes" id="UP000437017"/>
    </source>
</evidence>
<dbReference type="GO" id="GO:0005248">
    <property type="term" value="F:voltage-gated sodium channel activity"/>
    <property type="evidence" value="ECO:0007669"/>
    <property type="project" value="InterPro"/>
</dbReference>
<feature type="compositionally biased region" description="Basic and acidic residues" evidence="18">
    <location>
        <begin position="575"/>
        <end position="589"/>
    </location>
</feature>
<dbReference type="Gene3D" id="1.20.120.350">
    <property type="entry name" value="Voltage-gated potassium channels. Chain C"/>
    <property type="match status" value="1"/>
</dbReference>
<dbReference type="Pfam" id="PF00520">
    <property type="entry name" value="Ion_trans"/>
    <property type="match status" value="2"/>
</dbReference>
<keyword evidence="7" id="KW-0832">Ubl conjugation</keyword>
<dbReference type="FunFam" id="1.20.120.350:FF:000004">
    <property type="entry name" value="Sodium channel protein"/>
    <property type="match status" value="1"/>
</dbReference>
<sequence length="645" mass="73665">MGVNLFAGKFYQCVNTTDGSPFPTSEVENRSQCFALMNVSQNVRWKNLKVNFDNVGLGYLSLLQVATFKGWMDIMYAAVDSVNVDKQPIYEYSLYMYIYFVIFIIFGSFFTLNLFIGVIIDNFNQQKKKISISSFCHCTERKEQLFFQKYNVKFNLMSNKFQGCIFDLVTNQAFDIAIMVLICLNMITMMVEKEGQSAYMTEVLYWVNVVFVILFTGECVLKLISLRCYYFTVGWNIFDFVVVILSIVGMFLADLIERYFVSPTLFRVIRLARIGRILRLIKGAKGIRTLLFALMMSLPALFNIGLLLFLVMFIYAIFGMSNFAYVKKEAGINDMFNFETFGNSMICLFQITTSGGWDRLLAPILNSAPPDCDPRKVHPGSSVEGDCGNPSVGIFYFVSYIIISFLVVVNMYIAVILENFSVATEESTEPLSEDDFEMFYEVWEKFDPDATQFIEYSKLSDFAAALDPPLLIAKPNKAQLIAMDLPMVSGDRIHCLDILFAFTKRVLGESGEMDSLRSQMEERFMSANPSKVSYEPITTTLKRKQEDVSATVIQRAYRRYRLRKNVKNISSIYIKDGDRDDDLPSKEDMVFDNINENSSPEKTDGTPSTISPPSYDSVTKPDKEKYEKDKTEKEDKGKDGKEGKK</sequence>
<feature type="domain" description="SCN5A-like C-terminal IQ motif" evidence="20">
    <location>
        <begin position="539"/>
        <end position="570"/>
    </location>
</feature>
<feature type="transmembrane region" description="Helical" evidence="17">
    <location>
        <begin position="394"/>
        <end position="417"/>
    </location>
</feature>
<evidence type="ECO:0000256" key="7">
    <source>
        <dbReference type="ARBA" id="ARBA00022843"/>
    </source>
</evidence>
<evidence type="ECO:0000259" key="19">
    <source>
        <dbReference type="Pfam" id="PF00520"/>
    </source>
</evidence>
<keyword evidence="15 17" id="KW-0407">Ion channel</keyword>
<dbReference type="Gene3D" id="1.10.238.10">
    <property type="entry name" value="EF-hand"/>
    <property type="match status" value="1"/>
</dbReference>
<dbReference type="EMBL" id="SGJD01000615">
    <property type="protein sequence ID" value="KAB0404325.1"/>
    <property type="molecule type" value="Genomic_DNA"/>
</dbReference>
<comment type="catalytic activity">
    <reaction evidence="16">
        <text>Na(+)(in) = Na(+)(out)</text>
        <dbReference type="Rhea" id="RHEA:34963"/>
        <dbReference type="ChEBI" id="CHEBI:29101"/>
    </reaction>
</comment>
<evidence type="ECO:0000256" key="1">
    <source>
        <dbReference type="ARBA" id="ARBA00004651"/>
    </source>
</evidence>
<feature type="compositionally biased region" description="Polar residues" evidence="18">
    <location>
        <begin position="605"/>
        <end position="617"/>
    </location>
</feature>
<keyword evidence="14 17" id="KW-0739">Sodium transport</keyword>
<feature type="transmembrane region" description="Helical" evidence="17">
    <location>
        <begin position="290"/>
        <end position="318"/>
    </location>
</feature>
<evidence type="ECO:0000256" key="13">
    <source>
        <dbReference type="ARBA" id="ARBA00023157"/>
    </source>
</evidence>
<keyword evidence="8 17" id="KW-0851">Voltage-gated channel</keyword>
<feature type="compositionally biased region" description="Basic and acidic residues" evidence="18">
    <location>
        <begin position="619"/>
        <end position="645"/>
    </location>
</feature>
<evidence type="ECO:0000256" key="16">
    <source>
        <dbReference type="ARBA" id="ARBA00036239"/>
    </source>
</evidence>
<accession>A0A6A1QAM0</accession>
<evidence type="ECO:0000256" key="8">
    <source>
        <dbReference type="ARBA" id="ARBA00022882"/>
    </source>
</evidence>
<evidence type="ECO:0000256" key="5">
    <source>
        <dbReference type="ARBA" id="ARBA00022692"/>
    </source>
</evidence>
<evidence type="ECO:0000256" key="3">
    <source>
        <dbReference type="ARBA" id="ARBA00022461"/>
    </source>
</evidence>
<keyword evidence="3 17" id="KW-0894">Sodium channel</keyword>
<keyword evidence="11 17" id="KW-0406">Ion transport</keyword>
<feature type="transmembrane region" description="Helical" evidence="17">
    <location>
        <begin position="173"/>
        <end position="191"/>
    </location>
</feature>
<dbReference type="GO" id="GO:0001518">
    <property type="term" value="C:voltage-gated sodium channel complex"/>
    <property type="evidence" value="ECO:0007669"/>
    <property type="project" value="UniProtKB-UniRule"/>
</dbReference>
<gene>
    <name evidence="21" type="ORF">E2I00_009382</name>
</gene>
<feature type="domain" description="Ion transport" evidence="19">
    <location>
        <begin position="1"/>
        <end position="129"/>
    </location>
</feature>
<comment type="caution">
    <text evidence="21">The sequence shown here is derived from an EMBL/GenBank/DDBJ whole genome shotgun (WGS) entry which is preliminary data.</text>
</comment>
<dbReference type="FunFam" id="1.20.5.1190:FF:000001">
    <property type="entry name" value="Sodium channel protein"/>
    <property type="match status" value="1"/>
</dbReference>
<dbReference type="Gene3D" id="1.20.5.1190">
    <property type="entry name" value="iswi atpase"/>
    <property type="match status" value="1"/>
</dbReference>
<keyword evidence="12 17" id="KW-0472">Membrane</keyword>
<evidence type="ECO:0000256" key="2">
    <source>
        <dbReference type="ARBA" id="ARBA00022448"/>
    </source>
</evidence>
<dbReference type="Gene3D" id="1.10.287.70">
    <property type="match status" value="2"/>
</dbReference>
<evidence type="ECO:0000256" key="10">
    <source>
        <dbReference type="ARBA" id="ARBA00023053"/>
    </source>
</evidence>
<keyword evidence="13" id="KW-1015">Disulfide bond</keyword>
<comment type="similarity">
    <text evidence="17">Belongs to the sodium channel (TC 1.A.1.10) family.</text>
</comment>
<dbReference type="Pfam" id="PF24609">
    <property type="entry name" value="IQ_SCN5A_C"/>
    <property type="match status" value="1"/>
</dbReference>
<keyword evidence="9 17" id="KW-1133">Transmembrane helix</keyword>
<name>A0A6A1QAM0_BALPH</name>
<dbReference type="InterPro" id="IPR058542">
    <property type="entry name" value="IQ_SCN5A_C"/>
</dbReference>
<proteinExistence type="inferred from homology"/>
<evidence type="ECO:0000256" key="15">
    <source>
        <dbReference type="ARBA" id="ARBA00023303"/>
    </source>
</evidence>